<evidence type="ECO:0000259" key="7">
    <source>
        <dbReference type="Pfam" id="PF04138"/>
    </source>
</evidence>
<name>A0A3F3H5V0_9LACO</name>
<comment type="subcellular location">
    <subcellularLocation>
        <location evidence="1">Membrane</location>
        <topology evidence="1">Multi-pass membrane protein</topology>
    </subcellularLocation>
</comment>
<dbReference type="PANTHER" id="PTHR38459:SF5">
    <property type="entry name" value="CELL WALL TEICHOIC ACID GLYCOSYLATION PROTEIN GTCA"/>
    <property type="match status" value="1"/>
</dbReference>
<keyword evidence="3 6" id="KW-0812">Transmembrane</keyword>
<accession>A0A3F3H5V0</accession>
<evidence type="ECO:0000256" key="3">
    <source>
        <dbReference type="ARBA" id="ARBA00022692"/>
    </source>
</evidence>
<sequence length="147" mass="17175">MNKILAIFNRYRESILYLFFGGATFVVSVVTYALFSVALQWGPTLSYVASWFLAVLFAYLTNRIWVFRSQVTDFQGLVREVWQFYLARIVTGVIGWLILMFGVHTLHQNDLIWNGIQNIFVIISNYVLSKLYIFKEVEEAIEDKINE</sequence>
<dbReference type="Pfam" id="PF04138">
    <property type="entry name" value="GtrA_DPMS_TM"/>
    <property type="match status" value="1"/>
</dbReference>
<evidence type="ECO:0000313" key="9">
    <source>
        <dbReference type="Proteomes" id="UP000061227"/>
    </source>
</evidence>
<dbReference type="InterPro" id="IPR007267">
    <property type="entry name" value="GtrA_DPMS_TM"/>
</dbReference>
<reference evidence="8 9" key="1">
    <citation type="journal article" date="2015" name="BMC Genomics">
        <title>Comparative genomics of Fructobacillus spp. and Leuconostoc spp. reveals niche-specific evolution of Fructobacillus spp.</title>
        <authorList>
            <person name="Endo A."/>
            <person name="Tanizawa Y."/>
            <person name="Tanaka N."/>
            <person name="Maeno S."/>
            <person name="Kumar H."/>
            <person name="Shiwa Y."/>
            <person name="Okada S."/>
            <person name="Yoshikawa H."/>
            <person name="Dicks L."/>
            <person name="Nakagawa J."/>
            <person name="Arita M."/>
        </authorList>
    </citation>
    <scope>NUCLEOTIDE SEQUENCE [LARGE SCALE GENOMIC DNA]</scope>
    <source>
        <strain evidence="8 9">DSM 15468</strain>
    </source>
</reference>
<keyword evidence="9" id="KW-1185">Reference proteome</keyword>
<dbReference type="GO" id="GO:0005886">
    <property type="term" value="C:plasma membrane"/>
    <property type="evidence" value="ECO:0007669"/>
    <property type="project" value="TreeGrafter"/>
</dbReference>
<evidence type="ECO:0000256" key="2">
    <source>
        <dbReference type="ARBA" id="ARBA00009399"/>
    </source>
</evidence>
<gene>
    <name evidence="8" type="ORF">FPFC_012090</name>
</gene>
<keyword evidence="4 6" id="KW-1133">Transmembrane helix</keyword>
<evidence type="ECO:0000256" key="5">
    <source>
        <dbReference type="ARBA" id="ARBA00023136"/>
    </source>
</evidence>
<evidence type="ECO:0000256" key="1">
    <source>
        <dbReference type="ARBA" id="ARBA00004141"/>
    </source>
</evidence>
<protein>
    <submittedName>
        <fullName evidence="8">Teichoic acid glycosylation protein GtrA</fullName>
    </submittedName>
</protein>
<dbReference type="RefSeq" id="WP_059375832.1">
    <property type="nucleotide sequence ID" value="NZ_DF968063.1"/>
</dbReference>
<dbReference type="STRING" id="220714.SAMN05660469_0282"/>
<evidence type="ECO:0000256" key="4">
    <source>
        <dbReference type="ARBA" id="ARBA00022989"/>
    </source>
</evidence>
<feature type="transmembrane region" description="Helical" evidence="6">
    <location>
        <begin position="111"/>
        <end position="128"/>
    </location>
</feature>
<comment type="similarity">
    <text evidence="2">Belongs to the GtrA family.</text>
</comment>
<keyword evidence="5 6" id="KW-0472">Membrane</keyword>
<dbReference type="Proteomes" id="UP000061227">
    <property type="component" value="Unassembled WGS sequence"/>
</dbReference>
<feature type="transmembrane region" description="Helical" evidence="6">
    <location>
        <begin position="45"/>
        <end position="65"/>
    </location>
</feature>
<feature type="transmembrane region" description="Helical" evidence="6">
    <location>
        <begin position="85"/>
        <end position="105"/>
    </location>
</feature>
<feature type="domain" description="GtrA/DPMS transmembrane" evidence="7">
    <location>
        <begin position="17"/>
        <end position="134"/>
    </location>
</feature>
<dbReference type="OrthoDB" id="361483at2"/>
<organism evidence="8 9">
    <name type="scientific">Fructobacillus pseudoficulneus</name>
    <dbReference type="NCBI Taxonomy" id="220714"/>
    <lineage>
        <taxon>Bacteria</taxon>
        <taxon>Bacillati</taxon>
        <taxon>Bacillota</taxon>
        <taxon>Bacilli</taxon>
        <taxon>Lactobacillales</taxon>
        <taxon>Lactobacillaceae</taxon>
        <taxon>Fructobacillus</taxon>
    </lineage>
</organism>
<dbReference type="PANTHER" id="PTHR38459">
    <property type="entry name" value="PROPHAGE BACTOPRENOL-LINKED GLUCOSE TRANSLOCASE HOMOLOG"/>
    <property type="match status" value="1"/>
</dbReference>
<evidence type="ECO:0000256" key="6">
    <source>
        <dbReference type="SAM" id="Phobius"/>
    </source>
</evidence>
<dbReference type="InterPro" id="IPR051401">
    <property type="entry name" value="GtrA_CellWall_Glycosyl"/>
</dbReference>
<evidence type="ECO:0000313" key="8">
    <source>
        <dbReference type="EMBL" id="GAP02329.1"/>
    </source>
</evidence>
<dbReference type="EMBL" id="DF968063">
    <property type="protein sequence ID" value="GAP02329.1"/>
    <property type="molecule type" value="Genomic_DNA"/>
</dbReference>
<feature type="transmembrane region" description="Helical" evidence="6">
    <location>
        <begin position="15"/>
        <end position="39"/>
    </location>
</feature>
<dbReference type="GO" id="GO:0000271">
    <property type="term" value="P:polysaccharide biosynthetic process"/>
    <property type="evidence" value="ECO:0007669"/>
    <property type="project" value="InterPro"/>
</dbReference>
<dbReference type="AlphaFoldDB" id="A0A3F3H5V0"/>
<proteinExistence type="inferred from homology"/>